<name>A0A1B1LRH9_VIBPH</name>
<geneLocation type="plasmid" evidence="1">
    <name>pVPS92-VEB</name>
</geneLocation>
<keyword evidence="1" id="KW-0614">Plasmid</keyword>
<protein>
    <submittedName>
        <fullName evidence="1">Uncharacterized protein</fullName>
    </submittedName>
</protein>
<evidence type="ECO:0000313" key="1">
    <source>
        <dbReference type="EMBL" id="ANS55658.1"/>
    </source>
</evidence>
<dbReference type="Pfam" id="PF01507">
    <property type="entry name" value="PAPS_reduct"/>
    <property type="match status" value="1"/>
</dbReference>
<dbReference type="InterPro" id="IPR002500">
    <property type="entry name" value="PAPS_reduct_dom"/>
</dbReference>
<accession>A0A1B1LRH9</accession>
<reference evidence="1" key="1">
    <citation type="journal article" date="2016" name="Antimicrob. Agents Chemother.">
        <title>Genetic Characterization of a blaVEB-2-carrying plasmid in Vibrio parahaemolyticus.</title>
        <authorList>
            <person name="Li R."/>
            <person name="Ye L."/>
            <person name="Zheng Z."/>
            <person name="Chan E.W."/>
            <person name="Chen S."/>
        </authorList>
    </citation>
    <scope>NUCLEOTIDE SEQUENCE</scope>
    <source>
        <strain evidence="1">VPS92</strain>
        <plasmid evidence="1">pVPS92-VEB</plasmid>
    </source>
</reference>
<dbReference type="GO" id="GO:0003824">
    <property type="term" value="F:catalytic activity"/>
    <property type="evidence" value="ECO:0007669"/>
    <property type="project" value="InterPro"/>
</dbReference>
<dbReference type="RefSeq" id="WP_172687319.1">
    <property type="nucleotide sequence ID" value="NZ_JAESOU010000012.1"/>
</dbReference>
<sequence>MINVVNTIDVKELDSWDTWTQDLIDFDGEITPLTLRSVDAIYRYLIQGYTYQIQYSSGKDSETVLGLFLLALMRAKREGKAISNAHFLVHVDTGIDNPEIRNLAQNKINSLDSFIMENSLPLVTYIAHPSLSSTWASRVLGGRGLPTFVSSKFRQCTHELKITGANRVVSKHTKLMSKEQKAKLIMLLGSRDLEGTIRKNNIAKMGGDDIKISKSGNKYSLYPIKTWSSANVWEYLTYSGNRPSSVLPSYLEDHYQTVDIYRDSGAGECVVFQADTDTDGGAGQSSCGSRHGCVYCLASPADKSMLTLLETDPERYGYMTGLNRVQRYLELTRYNWEMRHPVGRTINNGGYIKIQPDVYSPAVLKRLLHAILSFDYLEQKRAANIKQKVFNGTLPETEYNLRMSEPQFQIIDERQLIAIEMLWSLHHFQKRPFEALDIWHQVYTDGELELLEEVDSMVATPKTPQPAPFWLHVGEWGDNSGLDGLSDNMTEFAYFDSYQDQTHRLVSTKEGLRRVVDYVESELFDVDIDVAKFIVQEEYTRLRPKAHDGYYTPYYAAAYLLRFGAVQLGKGQAARYHEMAQRGQTYHSLGLTGQLSMSEIANNPKYQGLILDNKAYKVLAAELKIEQDKAAELEAIREKNEQRIAAKRKAWAKANPKLATIAKSLKKETSMQRHNEQLFKSLFIMATSIHAEIQVDTISGKLNSDKLPRRLKVLNGLRNEISSLREIQTEKYIQKGYKHQLEMNEKWLNILESGNVDTFESDHLADYARIAPAQFKQELRDSIQRCKESLTGWYTGAGHKAPCTQDINIVIKVNEKAQVEMDLSVFLAA</sequence>
<dbReference type="AlphaFoldDB" id="A0A1B1LRH9"/>
<dbReference type="InterPro" id="IPR014729">
    <property type="entry name" value="Rossmann-like_a/b/a_fold"/>
</dbReference>
<dbReference type="SUPFAM" id="SSF52402">
    <property type="entry name" value="Adenine nucleotide alpha hydrolases-like"/>
    <property type="match status" value="1"/>
</dbReference>
<dbReference type="Gene3D" id="3.40.50.620">
    <property type="entry name" value="HUPs"/>
    <property type="match status" value="1"/>
</dbReference>
<organism evidence="1">
    <name type="scientific">Vibrio parahaemolyticus</name>
    <dbReference type="NCBI Taxonomy" id="670"/>
    <lineage>
        <taxon>Bacteria</taxon>
        <taxon>Pseudomonadati</taxon>
        <taxon>Pseudomonadota</taxon>
        <taxon>Gammaproteobacteria</taxon>
        <taxon>Vibrionales</taxon>
        <taxon>Vibrionaceae</taxon>
        <taxon>Vibrio</taxon>
    </lineage>
</organism>
<proteinExistence type="predicted"/>
<dbReference type="EMBL" id="KU356480">
    <property type="protein sequence ID" value="ANS55658.1"/>
    <property type="molecule type" value="Genomic_DNA"/>
</dbReference>